<evidence type="ECO:0000313" key="7">
    <source>
        <dbReference type="Proteomes" id="UP001549307"/>
    </source>
</evidence>
<dbReference type="CDD" id="cd08423">
    <property type="entry name" value="PBP2_LTTR_like_6"/>
    <property type="match status" value="1"/>
</dbReference>
<accession>A0ABV2P5G5</accession>
<protein>
    <submittedName>
        <fullName evidence="6">DNA-binding transcriptional LysR family regulator</fullName>
    </submittedName>
</protein>
<dbReference type="InterPro" id="IPR036390">
    <property type="entry name" value="WH_DNA-bd_sf"/>
</dbReference>
<evidence type="ECO:0000256" key="4">
    <source>
        <dbReference type="ARBA" id="ARBA00023163"/>
    </source>
</evidence>
<dbReference type="Pfam" id="PF00126">
    <property type="entry name" value="HTH_1"/>
    <property type="match status" value="1"/>
</dbReference>
<name>A0ABV2P5G5_9MICC</name>
<dbReference type="Proteomes" id="UP001549307">
    <property type="component" value="Unassembled WGS sequence"/>
</dbReference>
<dbReference type="InterPro" id="IPR000847">
    <property type="entry name" value="LysR_HTH_N"/>
</dbReference>
<organism evidence="6 7">
    <name type="scientific">Arthrobacter bambusae</name>
    <dbReference type="NCBI Taxonomy" id="1338426"/>
    <lineage>
        <taxon>Bacteria</taxon>
        <taxon>Bacillati</taxon>
        <taxon>Actinomycetota</taxon>
        <taxon>Actinomycetes</taxon>
        <taxon>Micrococcales</taxon>
        <taxon>Micrococcaceae</taxon>
        <taxon>Arthrobacter</taxon>
    </lineage>
</organism>
<comment type="caution">
    <text evidence="6">The sequence shown here is derived from an EMBL/GenBank/DDBJ whole genome shotgun (WGS) entry which is preliminary data.</text>
</comment>
<evidence type="ECO:0000259" key="5">
    <source>
        <dbReference type="PROSITE" id="PS50931"/>
    </source>
</evidence>
<reference evidence="6 7" key="1">
    <citation type="submission" date="2024-06" db="EMBL/GenBank/DDBJ databases">
        <title>Sorghum-associated microbial communities from plants grown in Nebraska, USA.</title>
        <authorList>
            <person name="Schachtman D."/>
        </authorList>
    </citation>
    <scope>NUCLEOTIDE SEQUENCE [LARGE SCALE GENOMIC DNA]</scope>
    <source>
        <strain evidence="6 7">3552</strain>
    </source>
</reference>
<keyword evidence="3 6" id="KW-0238">DNA-binding</keyword>
<dbReference type="PANTHER" id="PTHR30346">
    <property type="entry name" value="TRANSCRIPTIONAL DUAL REGULATOR HCAR-RELATED"/>
    <property type="match status" value="1"/>
</dbReference>
<comment type="similarity">
    <text evidence="1">Belongs to the LysR transcriptional regulatory family.</text>
</comment>
<evidence type="ECO:0000256" key="3">
    <source>
        <dbReference type="ARBA" id="ARBA00023125"/>
    </source>
</evidence>
<evidence type="ECO:0000313" key="6">
    <source>
        <dbReference type="EMBL" id="MET4540022.1"/>
    </source>
</evidence>
<evidence type="ECO:0000256" key="2">
    <source>
        <dbReference type="ARBA" id="ARBA00023015"/>
    </source>
</evidence>
<keyword evidence="4" id="KW-0804">Transcription</keyword>
<sequence>MFSSREAWVRVCFVGSTAALGASGVVENLIVMRLGIIEPQQKRKIQKITVHNRCMIDARLITLRVFARCGTIGATAELTGYSPSAVSAQLRELQRMLGMQLLTKDGRGVRLTATGRFLVTGSDSLIAEWESLRAAAMEAGDQVQSHFGLGGFSTAAAQLLAPLAATLRSTRPLLEVQVLEANPARCFDLLVAERIDLAVIVAMQSETYGEDDPRFEQTVLLDDPLDVIIPADHPLAQRDTVTLEELASEPWITEAAGSTYHSLFTAAFTAVGLTPRIAHEAVEWETQIAFVGAGLGVGLLPRLAPLHSTENVVRLRITGKGKPTRRIIAAVRRGSIASPLIQESLGILQESAHRILTARPEDDR</sequence>
<dbReference type="SUPFAM" id="SSF46785">
    <property type="entry name" value="Winged helix' DNA-binding domain"/>
    <property type="match status" value="1"/>
</dbReference>
<dbReference type="EMBL" id="JBEPSN010000004">
    <property type="protein sequence ID" value="MET4540022.1"/>
    <property type="molecule type" value="Genomic_DNA"/>
</dbReference>
<dbReference type="PROSITE" id="PS50931">
    <property type="entry name" value="HTH_LYSR"/>
    <property type="match status" value="1"/>
</dbReference>
<gene>
    <name evidence="6" type="ORF">ABIE37_001803</name>
</gene>
<dbReference type="GO" id="GO:0003677">
    <property type="term" value="F:DNA binding"/>
    <property type="evidence" value="ECO:0007669"/>
    <property type="project" value="UniProtKB-KW"/>
</dbReference>
<evidence type="ECO:0000256" key="1">
    <source>
        <dbReference type="ARBA" id="ARBA00009437"/>
    </source>
</evidence>
<dbReference type="Gene3D" id="3.40.190.10">
    <property type="entry name" value="Periplasmic binding protein-like II"/>
    <property type="match status" value="2"/>
</dbReference>
<dbReference type="InterPro" id="IPR005119">
    <property type="entry name" value="LysR_subst-bd"/>
</dbReference>
<keyword evidence="2" id="KW-0805">Transcription regulation</keyword>
<dbReference type="SUPFAM" id="SSF53850">
    <property type="entry name" value="Periplasmic binding protein-like II"/>
    <property type="match status" value="1"/>
</dbReference>
<proteinExistence type="inferred from homology"/>
<dbReference type="PANTHER" id="PTHR30346:SF29">
    <property type="entry name" value="LYSR SUBSTRATE-BINDING"/>
    <property type="match status" value="1"/>
</dbReference>
<dbReference type="Gene3D" id="1.10.10.10">
    <property type="entry name" value="Winged helix-like DNA-binding domain superfamily/Winged helix DNA-binding domain"/>
    <property type="match status" value="1"/>
</dbReference>
<dbReference type="Pfam" id="PF03466">
    <property type="entry name" value="LysR_substrate"/>
    <property type="match status" value="1"/>
</dbReference>
<feature type="domain" description="HTH lysR-type" evidence="5">
    <location>
        <begin position="60"/>
        <end position="112"/>
    </location>
</feature>
<dbReference type="InterPro" id="IPR036388">
    <property type="entry name" value="WH-like_DNA-bd_sf"/>
</dbReference>
<keyword evidence="7" id="KW-1185">Reference proteome</keyword>